<organism evidence="2 3">
    <name type="scientific">Vibrio breoganii</name>
    <dbReference type="NCBI Taxonomy" id="553239"/>
    <lineage>
        <taxon>Bacteria</taxon>
        <taxon>Pseudomonadati</taxon>
        <taxon>Pseudomonadota</taxon>
        <taxon>Gammaproteobacteria</taxon>
        <taxon>Vibrionales</taxon>
        <taxon>Vibrionaceae</taxon>
        <taxon>Vibrio</taxon>
    </lineage>
</organism>
<dbReference type="Proteomes" id="UP000590068">
    <property type="component" value="Unassembled WGS sequence"/>
</dbReference>
<evidence type="ECO:0000256" key="1">
    <source>
        <dbReference type="SAM" id="MobiDB-lite"/>
    </source>
</evidence>
<dbReference type="Pfam" id="PF17320">
    <property type="entry name" value="DUF5363"/>
    <property type="match status" value="1"/>
</dbReference>
<feature type="region of interest" description="Disordered" evidence="1">
    <location>
        <begin position="27"/>
        <end position="50"/>
    </location>
</feature>
<feature type="compositionally biased region" description="Basic and acidic residues" evidence="1">
    <location>
        <begin position="41"/>
        <end position="50"/>
    </location>
</feature>
<dbReference type="RefSeq" id="WP_157933309.1">
    <property type="nucleotide sequence ID" value="NZ_AP024864.1"/>
</dbReference>
<gene>
    <name evidence="2" type="ORF">HJ568_08395</name>
</gene>
<accession>A0ABX1UAC6</accession>
<reference evidence="2 3" key="1">
    <citation type="submission" date="2020-04" db="EMBL/GenBank/DDBJ databases">
        <title>WGS-Seq of Vibrio isolated by the O'Toole Lab.</title>
        <authorList>
            <person name="Mckone K.P."/>
            <person name="Whitaker R."/>
            <person name="Sevigney J.L."/>
            <person name="Herring J.B."/>
            <person name="O'Toole G."/>
        </authorList>
    </citation>
    <scope>NUCLEOTIDE SEQUENCE [LARGE SCALE GENOMIC DNA]</scope>
    <source>
        <strain evidence="2 3">BS_02</strain>
    </source>
</reference>
<protein>
    <submittedName>
        <fullName evidence="2">DUF5363 family protein</fullName>
    </submittedName>
</protein>
<dbReference type="EMBL" id="JABCJR010000013">
    <property type="protein sequence ID" value="NMR69997.1"/>
    <property type="molecule type" value="Genomic_DNA"/>
</dbReference>
<evidence type="ECO:0000313" key="3">
    <source>
        <dbReference type="Proteomes" id="UP000590068"/>
    </source>
</evidence>
<keyword evidence="3" id="KW-1185">Reference proteome</keyword>
<proteinExistence type="predicted"/>
<comment type="caution">
    <text evidence="2">The sequence shown here is derived from an EMBL/GenBank/DDBJ whole genome shotgun (WGS) entry which is preliminary data.</text>
</comment>
<sequence>MMKWLRKMLKRYDDWCLNLGLTPENKRSCVPYRTDPSQSKASDKNKKRDQ</sequence>
<name>A0ABX1UAC6_9VIBR</name>
<evidence type="ECO:0000313" key="2">
    <source>
        <dbReference type="EMBL" id="NMR69997.1"/>
    </source>
</evidence>
<dbReference type="GeneID" id="77304548"/>
<dbReference type="InterPro" id="IPR035292">
    <property type="entry name" value="DUF5363"/>
</dbReference>